<accession>A0ABN8ZVS9</accession>
<evidence type="ECO:0000256" key="1">
    <source>
        <dbReference type="SAM" id="SignalP"/>
    </source>
</evidence>
<name>A0ABN8ZVS9_RANTA</name>
<protein>
    <submittedName>
        <fullName evidence="2">Uncharacterized protein</fullName>
    </submittedName>
</protein>
<proteinExistence type="predicted"/>
<feature type="signal peptide" evidence="1">
    <location>
        <begin position="1"/>
        <end position="16"/>
    </location>
</feature>
<keyword evidence="3" id="KW-1185">Reference proteome</keyword>
<keyword evidence="1" id="KW-0732">Signal</keyword>
<organism evidence="2 3">
    <name type="scientific">Rangifer tarandus platyrhynchus</name>
    <name type="common">Svalbard reindeer</name>
    <dbReference type="NCBI Taxonomy" id="3082113"/>
    <lineage>
        <taxon>Eukaryota</taxon>
        <taxon>Metazoa</taxon>
        <taxon>Chordata</taxon>
        <taxon>Craniata</taxon>
        <taxon>Vertebrata</taxon>
        <taxon>Euteleostomi</taxon>
        <taxon>Mammalia</taxon>
        <taxon>Eutheria</taxon>
        <taxon>Laurasiatheria</taxon>
        <taxon>Artiodactyla</taxon>
        <taxon>Ruminantia</taxon>
        <taxon>Pecora</taxon>
        <taxon>Cervidae</taxon>
        <taxon>Odocoileinae</taxon>
        <taxon>Rangifer</taxon>
    </lineage>
</organism>
<feature type="chain" id="PRO_5047360527" evidence="1">
    <location>
        <begin position="17"/>
        <end position="121"/>
    </location>
</feature>
<sequence length="121" mass="13493">MCISCFCFFASGLLLAVYILDYGNNTKTKSNLSDFLKFKMGCKATETTHNSTFGPGTPNERTAHGGLRSFAKEERALKMRSAVASHQKLTTTNREPSLKLIHLQEKLPRNSTSTILWSFSI</sequence>
<gene>
    <name evidence="2" type="ORF">MRATA1EN1_LOCUS27064</name>
</gene>
<evidence type="ECO:0000313" key="2">
    <source>
        <dbReference type="EMBL" id="CAI9178102.1"/>
    </source>
</evidence>
<reference evidence="2" key="1">
    <citation type="submission" date="2023-04" db="EMBL/GenBank/DDBJ databases">
        <authorList>
            <consortium name="ELIXIR-Norway"/>
        </authorList>
    </citation>
    <scope>NUCLEOTIDE SEQUENCE [LARGE SCALE GENOMIC DNA]</scope>
</reference>
<evidence type="ECO:0000313" key="3">
    <source>
        <dbReference type="Proteomes" id="UP001176941"/>
    </source>
</evidence>
<dbReference type="EMBL" id="OX459943">
    <property type="protein sequence ID" value="CAI9178102.1"/>
    <property type="molecule type" value="Genomic_DNA"/>
</dbReference>
<dbReference type="Proteomes" id="UP001176941">
    <property type="component" value="Chromosome 7"/>
</dbReference>